<gene>
    <name evidence="2" type="ORF">HYH03_002848</name>
</gene>
<dbReference type="PROSITE" id="PS50012">
    <property type="entry name" value="RCC1_3"/>
    <property type="match status" value="2"/>
</dbReference>
<reference evidence="2" key="1">
    <citation type="journal article" date="2020" name="bioRxiv">
        <title>Comparative genomics of Chlamydomonas.</title>
        <authorList>
            <person name="Craig R.J."/>
            <person name="Hasan A.R."/>
            <person name="Ness R.W."/>
            <person name="Keightley P.D."/>
        </authorList>
    </citation>
    <scope>NUCLEOTIDE SEQUENCE</scope>
    <source>
        <strain evidence="2">CCAP 11/70</strain>
    </source>
</reference>
<dbReference type="GO" id="GO:0005085">
    <property type="term" value="F:guanyl-nucleotide exchange factor activity"/>
    <property type="evidence" value="ECO:0007669"/>
    <property type="project" value="TreeGrafter"/>
</dbReference>
<organism evidence="2 3">
    <name type="scientific">Edaphochlamys debaryana</name>
    <dbReference type="NCBI Taxonomy" id="47281"/>
    <lineage>
        <taxon>Eukaryota</taxon>
        <taxon>Viridiplantae</taxon>
        <taxon>Chlorophyta</taxon>
        <taxon>core chlorophytes</taxon>
        <taxon>Chlorophyceae</taxon>
        <taxon>CS clade</taxon>
        <taxon>Chlamydomonadales</taxon>
        <taxon>Chlamydomonadales incertae sedis</taxon>
        <taxon>Edaphochlamys</taxon>
    </lineage>
</organism>
<dbReference type="OrthoDB" id="538768at2759"/>
<sequence length="257" mass="26186">MGDALPFVDLGTGLSATALYSGTSSYSRQPTTCVILAPGGRVKCWGSNGFGQLGQGVGADHMFSTAVGGRPGQMGDNLKPIELGTGLSASALSVSTHVCAVLQPGGRLKCWGNNDNGQLGQGTRAKTIGERPGEMGDALRPVDVGTGLRVEAVAAGSWHTCALLQPGGLVKCWGMNFFGQLGTGDRSPLGVNTGDAPGEMGDALDPVDLGWGVRATAIAAGEMHTCAVLQPGGIVKCWGGMFHMDRVPVARLPAIAL</sequence>
<dbReference type="Pfam" id="PF13540">
    <property type="entry name" value="RCC1_2"/>
    <property type="match status" value="2"/>
</dbReference>
<dbReference type="GO" id="GO:0005737">
    <property type="term" value="C:cytoplasm"/>
    <property type="evidence" value="ECO:0007669"/>
    <property type="project" value="TreeGrafter"/>
</dbReference>
<evidence type="ECO:0000256" key="1">
    <source>
        <dbReference type="PROSITE-ProRule" id="PRU00235"/>
    </source>
</evidence>
<dbReference type="Proteomes" id="UP000612055">
    <property type="component" value="Unassembled WGS sequence"/>
</dbReference>
<dbReference type="PANTHER" id="PTHR45982">
    <property type="entry name" value="REGULATOR OF CHROMOSOME CONDENSATION"/>
    <property type="match status" value="1"/>
</dbReference>
<dbReference type="SUPFAM" id="SSF50985">
    <property type="entry name" value="RCC1/BLIP-II"/>
    <property type="match status" value="1"/>
</dbReference>
<dbReference type="PANTHER" id="PTHR45982:SF1">
    <property type="entry name" value="REGULATOR OF CHROMOSOME CONDENSATION"/>
    <property type="match status" value="1"/>
</dbReference>
<evidence type="ECO:0000313" key="2">
    <source>
        <dbReference type="EMBL" id="KAG2499270.1"/>
    </source>
</evidence>
<accession>A0A836C3X3</accession>
<evidence type="ECO:0000313" key="3">
    <source>
        <dbReference type="Proteomes" id="UP000612055"/>
    </source>
</evidence>
<proteinExistence type="predicted"/>
<dbReference type="InterPro" id="IPR051553">
    <property type="entry name" value="Ran_GTPase-activating"/>
</dbReference>
<comment type="caution">
    <text evidence="2">The sequence shown here is derived from an EMBL/GenBank/DDBJ whole genome shotgun (WGS) entry which is preliminary data.</text>
</comment>
<dbReference type="Gene3D" id="2.130.10.30">
    <property type="entry name" value="Regulator of chromosome condensation 1/beta-lactamase-inhibitor protein II"/>
    <property type="match status" value="1"/>
</dbReference>
<dbReference type="InterPro" id="IPR000408">
    <property type="entry name" value="Reg_chr_condens"/>
</dbReference>
<protein>
    <submittedName>
        <fullName evidence="2">Uncharacterized protein</fullName>
    </submittedName>
</protein>
<name>A0A836C3X3_9CHLO</name>
<keyword evidence="3" id="KW-1185">Reference proteome</keyword>
<dbReference type="AlphaFoldDB" id="A0A836C3X3"/>
<dbReference type="InterPro" id="IPR009091">
    <property type="entry name" value="RCC1/BLIP-II"/>
</dbReference>
<dbReference type="EMBL" id="JAEHOE010000007">
    <property type="protein sequence ID" value="KAG2499270.1"/>
    <property type="molecule type" value="Genomic_DNA"/>
</dbReference>
<feature type="repeat" description="RCC1" evidence="1">
    <location>
        <begin position="106"/>
        <end position="166"/>
    </location>
</feature>
<feature type="repeat" description="RCC1" evidence="1">
    <location>
        <begin position="168"/>
        <end position="231"/>
    </location>
</feature>